<protein>
    <submittedName>
        <fullName evidence="2">Uncharacterized protein</fullName>
    </submittedName>
</protein>
<evidence type="ECO:0000313" key="2">
    <source>
        <dbReference type="EMBL" id="GFO31311.1"/>
    </source>
</evidence>
<name>A0AAV4CEW3_9GAST</name>
<gene>
    <name evidence="2" type="ORF">PoB_005781600</name>
</gene>
<dbReference type="AlphaFoldDB" id="A0AAV4CEW3"/>
<comment type="caution">
    <text evidence="2">The sequence shown here is derived from an EMBL/GenBank/DDBJ whole genome shotgun (WGS) entry which is preliminary data.</text>
</comment>
<keyword evidence="1" id="KW-0812">Transmembrane</keyword>
<keyword evidence="3" id="KW-1185">Reference proteome</keyword>
<evidence type="ECO:0000256" key="1">
    <source>
        <dbReference type="SAM" id="Phobius"/>
    </source>
</evidence>
<keyword evidence="1" id="KW-1133">Transmembrane helix</keyword>
<dbReference type="Proteomes" id="UP000735302">
    <property type="component" value="Unassembled WGS sequence"/>
</dbReference>
<organism evidence="2 3">
    <name type="scientific">Plakobranchus ocellatus</name>
    <dbReference type="NCBI Taxonomy" id="259542"/>
    <lineage>
        <taxon>Eukaryota</taxon>
        <taxon>Metazoa</taxon>
        <taxon>Spiralia</taxon>
        <taxon>Lophotrochozoa</taxon>
        <taxon>Mollusca</taxon>
        <taxon>Gastropoda</taxon>
        <taxon>Heterobranchia</taxon>
        <taxon>Euthyneura</taxon>
        <taxon>Panpulmonata</taxon>
        <taxon>Sacoglossa</taxon>
        <taxon>Placobranchoidea</taxon>
        <taxon>Plakobranchidae</taxon>
        <taxon>Plakobranchus</taxon>
    </lineage>
</organism>
<accession>A0AAV4CEW3</accession>
<reference evidence="2 3" key="1">
    <citation type="journal article" date="2021" name="Elife">
        <title>Chloroplast acquisition without the gene transfer in kleptoplastic sea slugs, Plakobranchus ocellatus.</title>
        <authorList>
            <person name="Maeda T."/>
            <person name="Takahashi S."/>
            <person name="Yoshida T."/>
            <person name="Shimamura S."/>
            <person name="Takaki Y."/>
            <person name="Nagai Y."/>
            <person name="Toyoda A."/>
            <person name="Suzuki Y."/>
            <person name="Arimoto A."/>
            <person name="Ishii H."/>
            <person name="Satoh N."/>
            <person name="Nishiyama T."/>
            <person name="Hasebe M."/>
            <person name="Maruyama T."/>
            <person name="Minagawa J."/>
            <person name="Obokata J."/>
            <person name="Shigenobu S."/>
        </authorList>
    </citation>
    <scope>NUCLEOTIDE SEQUENCE [LARGE SCALE GENOMIC DNA]</scope>
</reference>
<sequence length="114" mass="12313">MLCNAFLCPFGPLSIPFKSQGLHWLPMVVYQFFSSLAVLMVGTAFAKCNGLLVALLTSQSDSGGFCLPQTSQSRRQRSKRLMAGQLPLHATPRSLAPTDAIAPLWAVGDVTMQT</sequence>
<keyword evidence="1" id="KW-0472">Membrane</keyword>
<evidence type="ECO:0000313" key="3">
    <source>
        <dbReference type="Proteomes" id="UP000735302"/>
    </source>
</evidence>
<feature type="transmembrane region" description="Helical" evidence="1">
    <location>
        <begin position="24"/>
        <end position="46"/>
    </location>
</feature>
<proteinExistence type="predicted"/>
<dbReference type="EMBL" id="BLXT01006392">
    <property type="protein sequence ID" value="GFO31311.1"/>
    <property type="molecule type" value="Genomic_DNA"/>
</dbReference>